<keyword evidence="4" id="KW-0819">tRNA processing</keyword>
<dbReference type="GO" id="GO:0031515">
    <property type="term" value="C:tRNA (m1A) methyltransferase complex"/>
    <property type="evidence" value="ECO:0007669"/>
    <property type="project" value="InterPro"/>
</dbReference>
<dbReference type="EMBL" id="JADGJW010000053">
    <property type="protein sequence ID" value="KAJ3225762.1"/>
    <property type="molecule type" value="Genomic_DNA"/>
</dbReference>
<evidence type="ECO:0000256" key="6">
    <source>
        <dbReference type="ARBA" id="ARBA00032319"/>
    </source>
</evidence>
<name>A0AAD5XY74_9FUNG</name>
<sequence>MEKYTEINTEKEVDTTQNSNPDIIKLNDWVILELPSNNRKLYQAKENINVNIGKFGQFNSSEIIGKYYECYYEIVDGRELKRLEQSFIAGLLAERLDETEDLNTNRNIYDDSNNQTLKYDEIEKMKVESLKGTMNSENPAKILDFRFDTLFQLISLANLRATSGAKYLVVDDSQGLVVGAMLERTNGISHILGLHEKENHAYEILKTMNFEQKVLDSVLLLPWKNIKEEIRFEKEENSARKELDATISSQRENRRNARLNKLSAAKKFLNEGEYHSLIIATYFSVQPILQTLTQYLAGSATVAIYSNHKEHLLECYNFLRNSKEFQNVELIESFLRDYQVPVEGSSGTHPKMTVLGGGGFILILDDPTLVLKISVKDNKRKKKATRLE</sequence>
<evidence type="ECO:0000256" key="5">
    <source>
        <dbReference type="ARBA" id="ARBA00023242"/>
    </source>
</evidence>
<dbReference type="AlphaFoldDB" id="A0AAD5XY74"/>
<evidence type="ECO:0000313" key="7">
    <source>
        <dbReference type="EMBL" id="KAJ3225762.1"/>
    </source>
</evidence>
<evidence type="ECO:0000256" key="2">
    <source>
        <dbReference type="ARBA" id="ARBA00008320"/>
    </source>
</evidence>
<dbReference type="GO" id="GO:0005634">
    <property type="term" value="C:nucleus"/>
    <property type="evidence" value="ECO:0007669"/>
    <property type="project" value="UniProtKB-SubCell"/>
</dbReference>
<evidence type="ECO:0000256" key="4">
    <source>
        <dbReference type="ARBA" id="ARBA00022694"/>
    </source>
</evidence>
<protein>
    <recommendedName>
        <fullName evidence="3">tRNA (adenine(58)-N(1))-methyltransferase non-catalytic subunit TRM6</fullName>
    </recommendedName>
    <alternativeName>
        <fullName evidence="6">tRNA(m1A58)-methyltransferase subunit TRM6</fullName>
    </alternativeName>
</protein>
<comment type="similarity">
    <text evidence="2">Belongs to the TRM6/GCD10 family.</text>
</comment>
<keyword evidence="5" id="KW-0539">Nucleus</keyword>
<organism evidence="7 8">
    <name type="scientific">Clydaea vesicula</name>
    <dbReference type="NCBI Taxonomy" id="447962"/>
    <lineage>
        <taxon>Eukaryota</taxon>
        <taxon>Fungi</taxon>
        <taxon>Fungi incertae sedis</taxon>
        <taxon>Chytridiomycota</taxon>
        <taxon>Chytridiomycota incertae sedis</taxon>
        <taxon>Chytridiomycetes</taxon>
        <taxon>Lobulomycetales</taxon>
        <taxon>Lobulomycetaceae</taxon>
        <taxon>Clydaea</taxon>
    </lineage>
</organism>
<dbReference type="Pfam" id="PF04189">
    <property type="entry name" value="Gcd10p"/>
    <property type="match status" value="1"/>
</dbReference>
<keyword evidence="8" id="KW-1185">Reference proteome</keyword>
<comment type="subcellular location">
    <subcellularLocation>
        <location evidence="1">Nucleus</location>
    </subcellularLocation>
</comment>
<dbReference type="Proteomes" id="UP001211065">
    <property type="component" value="Unassembled WGS sequence"/>
</dbReference>
<comment type="caution">
    <text evidence="7">The sequence shown here is derived from an EMBL/GenBank/DDBJ whole genome shotgun (WGS) entry which is preliminary data.</text>
</comment>
<evidence type="ECO:0000256" key="1">
    <source>
        <dbReference type="ARBA" id="ARBA00004123"/>
    </source>
</evidence>
<dbReference type="PANTHER" id="PTHR12945:SF0">
    <property type="entry name" value="TRNA (ADENINE(58)-N(1))-METHYLTRANSFERASE NON-CATALYTIC SUBUNIT TRM6"/>
    <property type="match status" value="1"/>
</dbReference>
<dbReference type="PANTHER" id="PTHR12945">
    <property type="entry name" value="TRANSLATION INITIATION FACTOR EIF3-RELATED"/>
    <property type="match status" value="1"/>
</dbReference>
<accession>A0AAD5XY74</accession>
<evidence type="ECO:0000313" key="8">
    <source>
        <dbReference type="Proteomes" id="UP001211065"/>
    </source>
</evidence>
<reference evidence="7" key="1">
    <citation type="submission" date="2020-05" db="EMBL/GenBank/DDBJ databases">
        <title>Phylogenomic resolution of chytrid fungi.</title>
        <authorList>
            <person name="Stajich J.E."/>
            <person name="Amses K."/>
            <person name="Simmons R."/>
            <person name="Seto K."/>
            <person name="Myers J."/>
            <person name="Bonds A."/>
            <person name="Quandt C.A."/>
            <person name="Barry K."/>
            <person name="Liu P."/>
            <person name="Grigoriev I."/>
            <person name="Longcore J.E."/>
            <person name="James T.Y."/>
        </authorList>
    </citation>
    <scope>NUCLEOTIDE SEQUENCE</scope>
    <source>
        <strain evidence="7">JEL0476</strain>
    </source>
</reference>
<dbReference type="InterPro" id="IPR017423">
    <property type="entry name" value="TRM6"/>
</dbReference>
<evidence type="ECO:0000256" key="3">
    <source>
        <dbReference type="ARBA" id="ARBA00021704"/>
    </source>
</evidence>
<gene>
    <name evidence="7" type="primary">TRM6</name>
    <name evidence="7" type="ORF">HK099_006262</name>
</gene>
<dbReference type="GO" id="GO:0030488">
    <property type="term" value="P:tRNA methylation"/>
    <property type="evidence" value="ECO:0007669"/>
    <property type="project" value="InterPro"/>
</dbReference>
<proteinExistence type="inferred from homology"/>